<reference evidence="9 10" key="1">
    <citation type="submission" date="2023-04" db="EMBL/GenBank/DDBJ databases">
        <title>Fusibacter bizertensis strain WBS, isolated from littoral bottom sediments of the Arctic seas - biochemical and genomic analysis.</title>
        <authorList>
            <person name="Brioukhanov A.L."/>
        </authorList>
    </citation>
    <scope>NUCLEOTIDE SEQUENCE [LARGE SCALE GENOMIC DNA]</scope>
    <source>
        <strain evidence="9 10">WBS</strain>
    </source>
</reference>
<evidence type="ECO:0000313" key="10">
    <source>
        <dbReference type="Proteomes" id="UP001158045"/>
    </source>
</evidence>
<comment type="similarity">
    <text evidence="2">Belongs to the EamA transporter family.</text>
</comment>
<organism evidence="9 10">
    <name type="scientific">Fusibacter bizertensis</name>
    <dbReference type="NCBI Taxonomy" id="1488331"/>
    <lineage>
        <taxon>Bacteria</taxon>
        <taxon>Bacillati</taxon>
        <taxon>Bacillota</taxon>
        <taxon>Clostridia</taxon>
        <taxon>Eubacteriales</taxon>
        <taxon>Eubacteriales Family XII. Incertae Sedis</taxon>
        <taxon>Fusibacter</taxon>
    </lineage>
</organism>
<keyword evidence="6 7" id="KW-0472">Membrane</keyword>
<feature type="transmembrane region" description="Helical" evidence="7">
    <location>
        <begin position="132"/>
        <end position="155"/>
    </location>
</feature>
<dbReference type="PANTHER" id="PTHR32322">
    <property type="entry name" value="INNER MEMBRANE TRANSPORTER"/>
    <property type="match status" value="1"/>
</dbReference>
<feature type="transmembrane region" description="Helical" evidence="7">
    <location>
        <begin position="222"/>
        <end position="240"/>
    </location>
</feature>
<sequence>MTHKYTNLKIYLLMIMATFFWAGAFIAAKLGVYELSPTILTFLRMGIAAVIIFPIMVIKLGTNWKLKKNEIKIVLATSIVGMIGYHMFFFTALKYTTASNASMINATNPLITAVLASLFASERITPKKIAMLLLAFCGVVYIIIAGNINSLATLVLNKGDFIMLCGTFLWAVYGIIVKKAVPIMGPLKLTTYTFLFCALIMAPFAIFAFATTNAFSVGINPYIAVIYMAIFPTVIGYSIQQYAIAQIGPSKASLFINLVPIISTILAVIFLNEHIRSYHLIGATMIITAVIVYNHSGFLIKKDKSVQD</sequence>
<evidence type="ECO:0000259" key="8">
    <source>
        <dbReference type="Pfam" id="PF00892"/>
    </source>
</evidence>
<feature type="transmembrane region" description="Helical" evidence="7">
    <location>
        <begin position="161"/>
        <end position="177"/>
    </location>
</feature>
<feature type="domain" description="EamA" evidence="8">
    <location>
        <begin position="9"/>
        <end position="143"/>
    </location>
</feature>
<feature type="transmembrane region" description="Helical" evidence="7">
    <location>
        <begin position="101"/>
        <end position="120"/>
    </location>
</feature>
<feature type="domain" description="EamA" evidence="8">
    <location>
        <begin position="158"/>
        <end position="292"/>
    </location>
</feature>
<feature type="transmembrane region" description="Helical" evidence="7">
    <location>
        <begin position="189"/>
        <end position="210"/>
    </location>
</feature>
<feature type="transmembrane region" description="Helical" evidence="7">
    <location>
        <begin position="277"/>
        <end position="294"/>
    </location>
</feature>
<keyword evidence="3" id="KW-1003">Cell membrane</keyword>
<dbReference type="InterPro" id="IPR050638">
    <property type="entry name" value="AA-Vitamin_Transporters"/>
</dbReference>
<name>A0ABT6N9N1_9FIRM</name>
<dbReference type="InterPro" id="IPR000620">
    <property type="entry name" value="EamA_dom"/>
</dbReference>
<evidence type="ECO:0000256" key="7">
    <source>
        <dbReference type="SAM" id="Phobius"/>
    </source>
</evidence>
<comment type="caution">
    <text evidence="9">The sequence shown here is derived from an EMBL/GenBank/DDBJ whole genome shotgun (WGS) entry which is preliminary data.</text>
</comment>
<feature type="transmembrane region" description="Helical" evidence="7">
    <location>
        <begin position="252"/>
        <end position="271"/>
    </location>
</feature>
<feature type="transmembrane region" description="Helical" evidence="7">
    <location>
        <begin position="12"/>
        <end position="33"/>
    </location>
</feature>
<evidence type="ECO:0000256" key="1">
    <source>
        <dbReference type="ARBA" id="ARBA00004651"/>
    </source>
</evidence>
<dbReference type="InterPro" id="IPR037185">
    <property type="entry name" value="EmrE-like"/>
</dbReference>
<dbReference type="SUPFAM" id="SSF103481">
    <property type="entry name" value="Multidrug resistance efflux transporter EmrE"/>
    <property type="match status" value="2"/>
</dbReference>
<evidence type="ECO:0000256" key="6">
    <source>
        <dbReference type="ARBA" id="ARBA00023136"/>
    </source>
</evidence>
<comment type="subcellular location">
    <subcellularLocation>
        <location evidence="1">Cell membrane</location>
        <topology evidence="1">Multi-pass membrane protein</topology>
    </subcellularLocation>
</comment>
<feature type="transmembrane region" description="Helical" evidence="7">
    <location>
        <begin position="39"/>
        <end position="61"/>
    </location>
</feature>
<proteinExistence type="inferred from homology"/>
<keyword evidence="4 7" id="KW-0812">Transmembrane</keyword>
<accession>A0ABT6N9N1</accession>
<feature type="transmembrane region" description="Helical" evidence="7">
    <location>
        <begin position="73"/>
        <end position="95"/>
    </location>
</feature>
<gene>
    <name evidence="9" type="ORF">QE109_03135</name>
</gene>
<evidence type="ECO:0000256" key="3">
    <source>
        <dbReference type="ARBA" id="ARBA00022475"/>
    </source>
</evidence>
<dbReference type="EMBL" id="JARYZI010000001">
    <property type="protein sequence ID" value="MDH8677125.1"/>
    <property type="molecule type" value="Genomic_DNA"/>
</dbReference>
<dbReference type="Proteomes" id="UP001158045">
    <property type="component" value="Unassembled WGS sequence"/>
</dbReference>
<dbReference type="PANTHER" id="PTHR32322:SF18">
    <property type="entry name" value="S-ADENOSYLMETHIONINE_S-ADENOSYLHOMOCYSTEINE TRANSPORTER"/>
    <property type="match status" value="1"/>
</dbReference>
<evidence type="ECO:0000256" key="2">
    <source>
        <dbReference type="ARBA" id="ARBA00007362"/>
    </source>
</evidence>
<keyword evidence="10" id="KW-1185">Reference proteome</keyword>
<protein>
    <submittedName>
        <fullName evidence="9">DMT family transporter</fullName>
    </submittedName>
</protein>
<keyword evidence="5 7" id="KW-1133">Transmembrane helix</keyword>
<dbReference type="RefSeq" id="WP_281092923.1">
    <property type="nucleotide sequence ID" value="NZ_JARYZI010000001.1"/>
</dbReference>
<evidence type="ECO:0000256" key="5">
    <source>
        <dbReference type="ARBA" id="ARBA00022989"/>
    </source>
</evidence>
<dbReference type="Pfam" id="PF00892">
    <property type="entry name" value="EamA"/>
    <property type="match status" value="2"/>
</dbReference>
<evidence type="ECO:0000313" key="9">
    <source>
        <dbReference type="EMBL" id="MDH8677125.1"/>
    </source>
</evidence>
<evidence type="ECO:0000256" key="4">
    <source>
        <dbReference type="ARBA" id="ARBA00022692"/>
    </source>
</evidence>